<keyword evidence="5" id="KW-1185">Reference proteome</keyword>
<keyword evidence="2 4" id="KW-0067">ATP-binding</keyword>
<reference evidence="4 5" key="1">
    <citation type="submission" date="2023-06" db="EMBL/GenBank/DDBJ databases">
        <title>Influencing factors and mechanism of Cr(VI) reduction by facultative anaerobic Exiguobacterium sp. PY14.</title>
        <authorList>
            <person name="Zou L."/>
        </authorList>
    </citation>
    <scope>NUCLEOTIDE SEQUENCE [LARGE SCALE GENOMIC DNA]</scope>
    <source>
        <strain evidence="4 5">PY14</strain>
    </source>
</reference>
<dbReference type="PANTHER" id="PTHR43514">
    <property type="entry name" value="ABC TRANSPORTER I FAMILY MEMBER 10"/>
    <property type="match status" value="1"/>
</dbReference>
<proteinExistence type="predicted"/>
<sequence>MRWLSLADGRDEFEEWVREEQARVVRLDTPLAGKVASLISGSDALRGAELAAILQIDHLFHKRFDECSSGERQLVRIAHALADSSEAIVLIEPFRHLDRFRVEHLTMLLSRLTGLGVRIAYTDRAREHTPSDPFHVNPTMNQPQLFVTDVSYRHPLQASYAVEHVSYEANQAGLTICIGTNGSGKSTLLELIAKSVRPLYGKVKWGERPVYLPAEQEYGPFPHAANRRVAQLQAVFDSEASLFLLDEPSVGLTEQERSQFERALTEKAMTAHVLCATHDEQLIQAADRILCLSNGTIVFDGDLDEYRKRSALWSHTSSS</sequence>
<dbReference type="GO" id="GO:0005524">
    <property type="term" value="F:ATP binding"/>
    <property type="evidence" value="ECO:0007669"/>
    <property type="project" value="UniProtKB-KW"/>
</dbReference>
<dbReference type="Proteomes" id="UP001230807">
    <property type="component" value="Unassembled WGS sequence"/>
</dbReference>
<dbReference type="Gene3D" id="3.40.50.300">
    <property type="entry name" value="P-loop containing nucleotide triphosphate hydrolases"/>
    <property type="match status" value="3"/>
</dbReference>
<dbReference type="InterPro" id="IPR050334">
    <property type="entry name" value="Molybdenum_import_ModC"/>
</dbReference>
<keyword evidence="1" id="KW-0547">Nucleotide-binding</keyword>
<protein>
    <submittedName>
        <fullName evidence="4">ATP-binding cassette domain-containing protein</fullName>
    </submittedName>
</protein>
<dbReference type="RefSeq" id="WP_214831822.1">
    <property type="nucleotide sequence ID" value="NZ_CP183077.1"/>
</dbReference>
<evidence type="ECO:0000313" key="5">
    <source>
        <dbReference type="Proteomes" id="UP001230807"/>
    </source>
</evidence>
<dbReference type="SMART" id="SM00382">
    <property type="entry name" value="AAA"/>
    <property type="match status" value="1"/>
</dbReference>
<evidence type="ECO:0000313" key="4">
    <source>
        <dbReference type="EMBL" id="MDL5377285.1"/>
    </source>
</evidence>
<name>A0ABT7MQ09_9BACL</name>
<dbReference type="Pfam" id="PF00005">
    <property type="entry name" value="ABC_tran"/>
    <property type="match status" value="1"/>
</dbReference>
<dbReference type="SUPFAM" id="SSF52540">
    <property type="entry name" value="P-loop containing nucleoside triphosphate hydrolases"/>
    <property type="match status" value="2"/>
</dbReference>
<dbReference type="InterPro" id="IPR003593">
    <property type="entry name" value="AAA+_ATPase"/>
</dbReference>
<evidence type="ECO:0000259" key="3">
    <source>
        <dbReference type="SMART" id="SM00382"/>
    </source>
</evidence>
<gene>
    <name evidence="4" type="ORF">QR695_09745</name>
</gene>
<dbReference type="EMBL" id="JASWER010000007">
    <property type="protein sequence ID" value="MDL5377285.1"/>
    <property type="molecule type" value="Genomic_DNA"/>
</dbReference>
<dbReference type="InterPro" id="IPR003439">
    <property type="entry name" value="ABC_transporter-like_ATP-bd"/>
</dbReference>
<feature type="domain" description="AAA+ ATPase" evidence="3">
    <location>
        <begin position="172"/>
        <end position="303"/>
    </location>
</feature>
<evidence type="ECO:0000256" key="1">
    <source>
        <dbReference type="ARBA" id="ARBA00022741"/>
    </source>
</evidence>
<evidence type="ECO:0000256" key="2">
    <source>
        <dbReference type="ARBA" id="ARBA00022840"/>
    </source>
</evidence>
<dbReference type="PANTHER" id="PTHR43514:SF4">
    <property type="entry name" value="ABC TRANSPORTER I FAMILY MEMBER 10"/>
    <property type="match status" value="1"/>
</dbReference>
<dbReference type="CDD" id="cd00267">
    <property type="entry name" value="ABC_ATPase"/>
    <property type="match status" value="1"/>
</dbReference>
<organism evidence="4 5">
    <name type="scientific">Exiguobacterium mexicanum</name>
    <dbReference type="NCBI Taxonomy" id="340146"/>
    <lineage>
        <taxon>Bacteria</taxon>
        <taxon>Bacillati</taxon>
        <taxon>Bacillota</taxon>
        <taxon>Bacilli</taxon>
        <taxon>Bacillales</taxon>
        <taxon>Bacillales Family XII. Incertae Sedis</taxon>
        <taxon>Exiguobacterium</taxon>
    </lineage>
</organism>
<comment type="caution">
    <text evidence="4">The sequence shown here is derived from an EMBL/GenBank/DDBJ whole genome shotgun (WGS) entry which is preliminary data.</text>
</comment>
<dbReference type="InterPro" id="IPR027417">
    <property type="entry name" value="P-loop_NTPase"/>
</dbReference>
<accession>A0ABT7MQ09</accession>